<dbReference type="EMBL" id="CAKOGP040001825">
    <property type="protein sequence ID" value="CAJ1953302.1"/>
    <property type="molecule type" value="Genomic_DNA"/>
</dbReference>
<evidence type="ECO:0000313" key="2">
    <source>
        <dbReference type="EMBL" id="CAJ1953302.1"/>
    </source>
</evidence>
<proteinExistence type="predicted"/>
<comment type="caution">
    <text evidence="2">The sequence shown here is derived from an EMBL/GenBank/DDBJ whole genome shotgun (WGS) entry which is preliminary data.</text>
</comment>
<sequence length="89" mass="10225">MSAAIGKLFNPASYTKAWGNVATRAQAYYHPNMRDNGSTFLWHMMFGVSVVMYTGNYVSRSYPLVQETREQKRVAMKEYYEKHGGGDHH</sequence>
<dbReference type="Proteomes" id="UP001295423">
    <property type="component" value="Unassembled WGS sequence"/>
</dbReference>
<organism evidence="2 3">
    <name type="scientific">Cylindrotheca closterium</name>
    <dbReference type="NCBI Taxonomy" id="2856"/>
    <lineage>
        <taxon>Eukaryota</taxon>
        <taxon>Sar</taxon>
        <taxon>Stramenopiles</taxon>
        <taxon>Ochrophyta</taxon>
        <taxon>Bacillariophyta</taxon>
        <taxon>Bacillariophyceae</taxon>
        <taxon>Bacillariophycidae</taxon>
        <taxon>Bacillariales</taxon>
        <taxon>Bacillariaceae</taxon>
        <taxon>Cylindrotheca</taxon>
    </lineage>
</organism>
<keyword evidence="1" id="KW-1133">Transmembrane helix</keyword>
<gene>
    <name evidence="2" type="ORF">CYCCA115_LOCUS13962</name>
</gene>
<keyword evidence="3" id="KW-1185">Reference proteome</keyword>
<accession>A0AAD2FV57</accession>
<dbReference type="AlphaFoldDB" id="A0AAD2FV57"/>
<evidence type="ECO:0000256" key="1">
    <source>
        <dbReference type="SAM" id="Phobius"/>
    </source>
</evidence>
<reference evidence="2" key="1">
    <citation type="submission" date="2023-08" db="EMBL/GenBank/DDBJ databases">
        <authorList>
            <person name="Audoor S."/>
            <person name="Bilcke G."/>
        </authorList>
    </citation>
    <scope>NUCLEOTIDE SEQUENCE</scope>
</reference>
<keyword evidence="1" id="KW-0812">Transmembrane</keyword>
<keyword evidence="1" id="KW-0472">Membrane</keyword>
<name>A0AAD2FV57_9STRA</name>
<evidence type="ECO:0000313" key="3">
    <source>
        <dbReference type="Proteomes" id="UP001295423"/>
    </source>
</evidence>
<feature type="transmembrane region" description="Helical" evidence="1">
    <location>
        <begin position="40"/>
        <end position="59"/>
    </location>
</feature>
<protein>
    <submittedName>
        <fullName evidence="2">Uncharacterized protein</fullName>
    </submittedName>
</protein>